<dbReference type="EMBL" id="OZ034814">
    <property type="protein sequence ID" value="CAL1362115.1"/>
    <property type="molecule type" value="Genomic_DNA"/>
</dbReference>
<keyword evidence="2" id="KW-1185">Reference proteome</keyword>
<dbReference type="AlphaFoldDB" id="A0AAV2D0R0"/>
<sequence length="77" mass="8601">MLLLRQPDQSKGQILPHHCGPVLRARISGFIALEEAIASLFSLRTDKLSTPNLTMLSRLSSEESDKRMTADQAFTME</sequence>
<reference evidence="1 2" key="1">
    <citation type="submission" date="2024-04" db="EMBL/GenBank/DDBJ databases">
        <authorList>
            <person name="Fracassetti M."/>
        </authorList>
    </citation>
    <scope>NUCLEOTIDE SEQUENCE [LARGE SCALE GENOMIC DNA]</scope>
</reference>
<organism evidence="1 2">
    <name type="scientific">Linum trigynum</name>
    <dbReference type="NCBI Taxonomy" id="586398"/>
    <lineage>
        <taxon>Eukaryota</taxon>
        <taxon>Viridiplantae</taxon>
        <taxon>Streptophyta</taxon>
        <taxon>Embryophyta</taxon>
        <taxon>Tracheophyta</taxon>
        <taxon>Spermatophyta</taxon>
        <taxon>Magnoliopsida</taxon>
        <taxon>eudicotyledons</taxon>
        <taxon>Gunneridae</taxon>
        <taxon>Pentapetalae</taxon>
        <taxon>rosids</taxon>
        <taxon>fabids</taxon>
        <taxon>Malpighiales</taxon>
        <taxon>Linaceae</taxon>
        <taxon>Linum</taxon>
    </lineage>
</organism>
<accession>A0AAV2D0R0</accession>
<dbReference type="Proteomes" id="UP001497516">
    <property type="component" value="Chromosome 10"/>
</dbReference>
<proteinExistence type="predicted"/>
<evidence type="ECO:0000313" key="2">
    <source>
        <dbReference type="Proteomes" id="UP001497516"/>
    </source>
</evidence>
<evidence type="ECO:0000313" key="1">
    <source>
        <dbReference type="EMBL" id="CAL1362115.1"/>
    </source>
</evidence>
<name>A0AAV2D0R0_9ROSI</name>
<protein>
    <submittedName>
        <fullName evidence="1">Uncharacterized protein</fullName>
    </submittedName>
</protein>
<gene>
    <name evidence="1" type="ORF">LTRI10_LOCUS9312</name>
</gene>